<dbReference type="Proteomes" id="UP001595886">
    <property type="component" value="Unassembled WGS sequence"/>
</dbReference>
<dbReference type="InterPro" id="IPR032710">
    <property type="entry name" value="NTF2-like_dom_sf"/>
</dbReference>
<comment type="caution">
    <text evidence="2">The sequence shown here is derived from an EMBL/GenBank/DDBJ whole genome shotgun (WGS) entry which is preliminary data.</text>
</comment>
<proteinExistence type="predicted"/>
<reference evidence="3" key="1">
    <citation type="journal article" date="2019" name="Int. J. Syst. Evol. Microbiol.">
        <title>The Global Catalogue of Microorganisms (GCM) 10K type strain sequencing project: providing services to taxonomists for standard genome sequencing and annotation.</title>
        <authorList>
            <consortium name="The Broad Institute Genomics Platform"/>
            <consortium name="The Broad Institute Genome Sequencing Center for Infectious Disease"/>
            <person name="Wu L."/>
            <person name="Ma J."/>
        </authorList>
    </citation>
    <scope>NUCLEOTIDE SEQUENCE [LARGE SCALE GENOMIC DNA]</scope>
    <source>
        <strain evidence="3">CCUG 30340</strain>
    </source>
</reference>
<evidence type="ECO:0000313" key="3">
    <source>
        <dbReference type="Proteomes" id="UP001595886"/>
    </source>
</evidence>
<feature type="chain" id="PRO_5045141860" evidence="1">
    <location>
        <begin position="20"/>
        <end position="166"/>
    </location>
</feature>
<keyword evidence="1" id="KW-0732">Signal</keyword>
<evidence type="ECO:0000256" key="1">
    <source>
        <dbReference type="SAM" id="SignalP"/>
    </source>
</evidence>
<feature type="signal peptide" evidence="1">
    <location>
        <begin position="1"/>
        <end position="19"/>
    </location>
</feature>
<dbReference type="RefSeq" id="WP_380018982.1">
    <property type="nucleotide sequence ID" value="NZ_JBHSHD010000003.1"/>
</dbReference>
<gene>
    <name evidence="2" type="ORF">ACFO6Q_02770</name>
</gene>
<evidence type="ECO:0000313" key="2">
    <source>
        <dbReference type="EMBL" id="MFC4819228.1"/>
    </source>
</evidence>
<accession>A0ABV9QPG2</accession>
<protein>
    <submittedName>
        <fullName evidence="2">Nuclear transport factor 2 family protein</fullName>
    </submittedName>
</protein>
<name>A0ABV9QPG2_9GAMM</name>
<keyword evidence="3" id="KW-1185">Reference proteome</keyword>
<sequence length="166" mass="18858">MKSVVLAAFLLCLPLFSHAAPRDGAVREIEAVVEAFRTSIIEKDKPRFVALFLHDAVTWQSVDSDAFLQRRRARNPQARKVEVDPKHGMRSFIDGIVSDEARTEETFRNVKIDTDGDIAAVQFDYAFLENGRETNHGREAWQLVNTGEGWKIVAVIWSMNRRGESK</sequence>
<dbReference type="EMBL" id="JBHSHD010000003">
    <property type="protein sequence ID" value="MFC4819228.1"/>
    <property type="molecule type" value="Genomic_DNA"/>
</dbReference>
<dbReference type="Gene3D" id="3.10.450.50">
    <property type="match status" value="1"/>
</dbReference>
<dbReference type="SUPFAM" id="SSF54427">
    <property type="entry name" value="NTF2-like"/>
    <property type="match status" value="1"/>
</dbReference>
<organism evidence="2 3">
    <name type="scientific">Dokdonella ginsengisoli</name>
    <dbReference type="NCBI Taxonomy" id="363846"/>
    <lineage>
        <taxon>Bacteria</taxon>
        <taxon>Pseudomonadati</taxon>
        <taxon>Pseudomonadota</taxon>
        <taxon>Gammaproteobacteria</taxon>
        <taxon>Lysobacterales</taxon>
        <taxon>Rhodanobacteraceae</taxon>
        <taxon>Dokdonella</taxon>
    </lineage>
</organism>